<dbReference type="RefSeq" id="WP_148867371.1">
    <property type="nucleotide sequence ID" value="NZ_VNHO01000016.1"/>
</dbReference>
<dbReference type="EMBL" id="VNHO01000016">
    <property type="protein sequence ID" value="TYP53278.1"/>
    <property type="molecule type" value="Genomic_DNA"/>
</dbReference>
<protein>
    <submittedName>
        <fullName evidence="1">Uncharacterized protein</fullName>
    </submittedName>
</protein>
<dbReference type="AlphaFoldDB" id="A0A5S5APN6"/>
<evidence type="ECO:0000313" key="1">
    <source>
        <dbReference type="EMBL" id="TYP53278.1"/>
    </source>
</evidence>
<dbReference type="Proteomes" id="UP000322294">
    <property type="component" value="Unassembled WGS sequence"/>
</dbReference>
<evidence type="ECO:0000313" key="2">
    <source>
        <dbReference type="Proteomes" id="UP000322294"/>
    </source>
</evidence>
<sequence length="73" mass="8398">MEKTFTEYYNYLEEKIIETAGDIMKLVREAAELKNSGEGRIKSRLGELESLLQRLNKIEGSIRQLKDHLEGVA</sequence>
<accession>A0A5S5APN6</accession>
<organism evidence="1 2">
    <name type="scientific">Thermosediminibacter litoriperuensis</name>
    <dbReference type="NCBI Taxonomy" id="291989"/>
    <lineage>
        <taxon>Bacteria</taxon>
        <taxon>Bacillati</taxon>
        <taxon>Bacillota</taxon>
        <taxon>Clostridia</taxon>
        <taxon>Thermosediminibacterales</taxon>
        <taxon>Thermosediminibacteraceae</taxon>
        <taxon>Thermosediminibacter</taxon>
    </lineage>
</organism>
<proteinExistence type="predicted"/>
<reference evidence="1 2" key="1">
    <citation type="submission" date="2019-07" db="EMBL/GenBank/DDBJ databases">
        <title>Genomic Encyclopedia of Type Strains, Phase I: the one thousand microbial genomes (KMG-I) project.</title>
        <authorList>
            <person name="Kyrpides N."/>
        </authorList>
    </citation>
    <scope>NUCLEOTIDE SEQUENCE [LARGE SCALE GENOMIC DNA]</scope>
    <source>
        <strain evidence="1 2">DSM 16647</strain>
    </source>
</reference>
<name>A0A5S5APN6_9FIRM</name>
<gene>
    <name evidence="1" type="ORF">LZ11_01630</name>
</gene>
<keyword evidence="2" id="KW-1185">Reference proteome</keyword>
<comment type="caution">
    <text evidence="1">The sequence shown here is derived from an EMBL/GenBank/DDBJ whole genome shotgun (WGS) entry which is preliminary data.</text>
</comment>
<dbReference type="OrthoDB" id="9802035at2"/>